<dbReference type="InterPro" id="IPR006450">
    <property type="entry name" value="Phage_HK97_gp6-like"/>
</dbReference>
<dbReference type="CDD" id="cd08054">
    <property type="entry name" value="gp6"/>
    <property type="match status" value="1"/>
</dbReference>
<evidence type="ECO:0000313" key="2">
    <source>
        <dbReference type="Proteomes" id="UP000297972"/>
    </source>
</evidence>
<dbReference type="OrthoDB" id="7307102at2"/>
<dbReference type="EMBL" id="SRPG01000009">
    <property type="protein sequence ID" value="TGN68274.1"/>
    <property type="molecule type" value="Genomic_DNA"/>
</dbReference>
<reference evidence="1 2" key="1">
    <citation type="submission" date="2019-03" db="EMBL/GenBank/DDBJ databases">
        <authorList>
            <person name="Li J."/>
        </authorList>
    </citation>
    <scope>NUCLEOTIDE SEQUENCE [LARGE SCALE GENOMIC DNA]</scope>
    <source>
        <strain evidence="1 2">3058</strain>
    </source>
</reference>
<organism evidence="1 2">
    <name type="scientific">Paracoccus liaowanqingii</name>
    <dbReference type="NCBI Taxonomy" id="2560053"/>
    <lineage>
        <taxon>Bacteria</taxon>
        <taxon>Pseudomonadati</taxon>
        <taxon>Pseudomonadota</taxon>
        <taxon>Alphaproteobacteria</taxon>
        <taxon>Rhodobacterales</taxon>
        <taxon>Paracoccaceae</taxon>
        <taxon>Paracoccus</taxon>
    </lineage>
</organism>
<protein>
    <submittedName>
        <fullName evidence="1">Phage gp6-like head-tail connector protein</fullName>
    </submittedName>
</protein>
<dbReference type="RefSeq" id="WP_135816150.1">
    <property type="nucleotide sequence ID" value="NZ_SRPG01000009.1"/>
</dbReference>
<gene>
    <name evidence="1" type="ORF">E4L95_01950</name>
</gene>
<evidence type="ECO:0000313" key="1">
    <source>
        <dbReference type="EMBL" id="TGN68274.1"/>
    </source>
</evidence>
<comment type="caution">
    <text evidence="1">The sequence shown here is derived from an EMBL/GenBank/DDBJ whole genome shotgun (WGS) entry which is preliminary data.</text>
</comment>
<name>A0A4Z1CSP6_9RHOB</name>
<proteinExistence type="predicted"/>
<dbReference type="Gene3D" id="1.10.3230.30">
    <property type="entry name" value="Phage gp6-like head-tail connector protein"/>
    <property type="match status" value="1"/>
</dbReference>
<dbReference type="InterPro" id="IPR021146">
    <property type="entry name" value="Phage_gp6-like_head-tail"/>
</dbReference>
<dbReference type="Proteomes" id="UP000297972">
    <property type="component" value="Unassembled WGS sequence"/>
</dbReference>
<keyword evidence="2" id="KW-1185">Reference proteome</keyword>
<dbReference type="NCBIfam" id="TIGR01560">
    <property type="entry name" value="put_DNA_pack"/>
    <property type="match status" value="1"/>
</dbReference>
<sequence>MPLPIALIRAHLVIDHEDDDQILTHYSNVAAMWVAAYTGQPFDPANALMAQAALLLVATQYESREAVTFSNAYQLPFGVHDLLSPLKERVTGYVAPVAEVAA</sequence>
<dbReference type="AlphaFoldDB" id="A0A4Z1CSP6"/>
<accession>A0A4Z1CSP6</accession>
<dbReference type="Pfam" id="PF05135">
    <property type="entry name" value="Phage_connect_1"/>
    <property type="match status" value="1"/>
</dbReference>